<evidence type="ECO:0000256" key="3">
    <source>
        <dbReference type="ARBA" id="ARBA00047960"/>
    </source>
</evidence>
<dbReference type="PROSITE" id="PS50404">
    <property type="entry name" value="GST_NTER"/>
    <property type="match status" value="1"/>
</dbReference>
<dbReference type="PANTHER" id="PTHR11260:SF773">
    <property type="entry name" value="GLUTATHIONE S-TRANSFERASE U26"/>
    <property type="match status" value="1"/>
</dbReference>
<dbReference type="InterPro" id="IPR040079">
    <property type="entry name" value="Glutathione_S-Trfase"/>
</dbReference>
<dbReference type="InterPro" id="IPR004045">
    <property type="entry name" value="Glutathione_S-Trfase_N"/>
</dbReference>
<dbReference type="EC" id="2.5.1.18" evidence="1"/>
<sequence length="301" mass="34266">MAKQEVILLDFWPSMYGMKVRIALAEKGVSYEYREEDLINKSQLLLEMNPIHKKIPVLIHNGKPICESNIIFEYIDEEWKDKAPLLPSDTYGRARARFLVDFIEKVYHNGRILLYTAKAEEHEASRKEFIDSLKLIEGELGDKPYFGGDSFGYVDASLIPFYAWLQAYETFGELNVGQDCPKLIGWAKRCFQNKESVSNVLPESLKIVAFVQQVRKIFGVGGEIDDPTNFRDLVIYDLPIGAPNSEYVLLTATFRLSSSFCLKCIGFNKSSIRFLAQHDSKDFTSTSNQEILTSPKPSGTF</sequence>
<evidence type="ECO:0000313" key="7">
    <source>
        <dbReference type="Proteomes" id="UP001177003"/>
    </source>
</evidence>
<dbReference type="InterPro" id="IPR010987">
    <property type="entry name" value="Glutathione-S-Trfase_C-like"/>
</dbReference>
<dbReference type="InterPro" id="IPR036249">
    <property type="entry name" value="Thioredoxin-like_sf"/>
</dbReference>
<accession>A0AA35Z6M6</accession>
<proteinExistence type="predicted"/>
<dbReference type="FunFam" id="3.40.30.10:FF:000014">
    <property type="entry name" value="Tau class glutathione S-transferase"/>
    <property type="match status" value="1"/>
</dbReference>
<dbReference type="SFLD" id="SFLDG00358">
    <property type="entry name" value="Main_(cytGST)"/>
    <property type="match status" value="1"/>
</dbReference>
<dbReference type="AlphaFoldDB" id="A0AA35Z6M6"/>
<dbReference type="GO" id="GO:0005737">
    <property type="term" value="C:cytoplasm"/>
    <property type="evidence" value="ECO:0007669"/>
    <property type="project" value="TreeGrafter"/>
</dbReference>
<feature type="domain" description="GST N-terminal" evidence="4">
    <location>
        <begin position="4"/>
        <end position="83"/>
    </location>
</feature>
<dbReference type="Gene3D" id="1.20.1050.10">
    <property type="match status" value="1"/>
</dbReference>
<evidence type="ECO:0000259" key="5">
    <source>
        <dbReference type="PROSITE" id="PS50405"/>
    </source>
</evidence>
<gene>
    <name evidence="6" type="ORF">LSALG_LOCUS26118</name>
</gene>
<evidence type="ECO:0000259" key="4">
    <source>
        <dbReference type="PROSITE" id="PS50404"/>
    </source>
</evidence>
<dbReference type="GO" id="GO:0006749">
    <property type="term" value="P:glutathione metabolic process"/>
    <property type="evidence" value="ECO:0007669"/>
    <property type="project" value="InterPro"/>
</dbReference>
<reference evidence="6" key="1">
    <citation type="submission" date="2023-04" db="EMBL/GenBank/DDBJ databases">
        <authorList>
            <person name="Vijverberg K."/>
            <person name="Xiong W."/>
            <person name="Schranz E."/>
        </authorList>
    </citation>
    <scope>NUCLEOTIDE SEQUENCE</scope>
</reference>
<dbReference type="InterPro" id="IPR036282">
    <property type="entry name" value="Glutathione-S-Trfase_C_sf"/>
</dbReference>
<dbReference type="CDD" id="cd03058">
    <property type="entry name" value="GST_N_Tau"/>
    <property type="match status" value="1"/>
</dbReference>
<protein>
    <recommendedName>
        <fullName evidence="1">glutathione transferase</fullName>
        <ecNumber evidence="1">2.5.1.18</ecNumber>
    </recommendedName>
</protein>
<dbReference type="Pfam" id="PF02798">
    <property type="entry name" value="GST_N"/>
    <property type="match status" value="1"/>
</dbReference>
<dbReference type="PROSITE" id="PS50405">
    <property type="entry name" value="GST_CTER"/>
    <property type="match status" value="1"/>
</dbReference>
<dbReference type="EMBL" id="OX465081">
    <property type="protein sequence ID" value="CAI9286711.1"/>
    <property type="molecule type" value="Genomic_DNA"/>
</dbReference>
<dbReference type="SUPFAM" id="SSF47616">
    <property type="entry name" value="GST C-terminal domain-like"/>
    <property type="match status" value="1"/>
</dbReference>
<name>A0AA35Z6M6_LACSI</name>
<dbReference type="SUPFAM" id="SSF52833">
    <property type="entry name" value="Thioredoxin-like"/>
    <property type="match status" value="1"/>
</dbReference>
<dbReference type="InterPro" id="IPR045074">
    <property type="entry name" value="GST_C_Tau"/>
</dbReference>
<dbReference type="Gene3D" id="3.40.30.10">
    <property type="entry name" value="Glutaredoxin"/>
    <property type="match status" value="1"/>
</dbReference>
<keyword evidence="7" id="KW-1185">Reference proteome</keyword>
<dbReference type="CDD" id="cd03185">
    <property type="entry name" value="GST_C_Tau"/>
    <property type="match status" value="1"/>
</dbReference>
<dbReference type="SFLD" id="SFLDG01152">
    <property type="entry name" value="Main.3:_Omega-_and_Tau-like"/>
    <property type="match status" value="1"/>
</dbReference>
<evidence type="ECO:0000256" key="1">
    <source>
        <dbReference type="ARBA" id="ARBA00012452"/>
    </source>
</evidence>
<dbReference type="Pfam" id="PF13410">
    <property type="entry name" value="GST_C_2"/>
    <property type="match status" value="1"/>
</dbReference>
<dbReference type="GO" id="GO:0004364">
    <property type="term" value="F:glutathione transferase activity"/>
    <property type="evidence" value="ECO:0007669"/>
    <property type="project" value="UniProtKB-EC"/>
</dbReference>
<dbReference type="SFLD" id="SFLDS00019">
    <property type="entry name" value="Glutathione_Transferase_(cytos"/>
    <property type="match status" value="1"/>
</dbReference>
<keyword evidence="2" id="KW-0808">Transferase</keyword>
<feature type="domain" description="GST C-terminal" evidence="5">
    <location>
        <begin position="89"/>
        <end position="217"/>
    </location>
</feature>
<comment type="catalytic activity">
    <reaction evidence="3">
        <text>RX + glutathione = an S-substituted glutathione + a halide anion + H(+)</text>
        <dbReference type="Rhea" id="RHEA:16437"/>
        <dbReference type="ChEBI" id="CHEBI:15378"/>
        <dbReference type="ChEBI" id="CHEBI:16042"/>
        <dbReference type="ChEBI" id="CHEBI:17792"/>
        <dbReference type="ChEBI" id="CHEBI:57925"/>
        <dbReference type="ChEBI" id="CHEBI:90779"/>
        <dbReference type="EC" id="2.5.1.18"/>
    </reaction>
</comment>
<evidence type="ECO:0000313" key="6">
    <source>
        <dbReference type="EMBL" id="CAI9286711.1"/>
    </source>
</evidence>
<dbReference type="Proteomes" id="UP001177003">
    <property type="component" value="Chromosome 5"/>
</dbReference>
<evidence type="ECO:0000256" key="2">
    <source>
        <dbReference type="ARBA" id="ARBA00022679"/>
    </source>
</evidence>
<dbReference type="InterPro" id="IPR045073">
    <property type="entry name" value="Omega/Tau-like"/>
</dbReference>
<organism evidence="6 7">
    <name type="scientific">Lactuca saligna</name>
    <name type="common">Willowleaf lettuce</name>
    <dbReference type="NCBI Taxonomy" id="75948"/>
    <lineage>
        <taxon>Eukaryota</taxon>
        <taxon>Viridiplantae</taxon>
        <taxon>Streptophyta</taxon>
        <taxon>Embryophyta</taxon>
        <taxon>Tracheophyta</taxon>
        <taxon>Spermatophyta</taxon>
        <taxon>Magnoliopsida</taxon>
        <taxon>eudicotyledons</taxon>
        <taxon>Gunneridae</taxon>
        <taxon>Pentapetalae</taxon>
        <taxon>asterids</taxon>
        <taxon>campanulids</taxon>
        <taxon>Asterales</taxon>
        <taxon>Asteraceae</taxon>
        <taxon>Cichorioideae</taxon>
        <taxon>Cichorieae</taxon>
        <taxon>Lactucinae</taxon>
        <taxon>Lactuca</taxon>
    </lineage>
</organism>
<dbReference type="PANTHER" id="PTHR11260">
    <property type="entry name" value="GLUTATHIONE S-TRANSFERASE, GST, SUPERFAMILY, GST DOMAIN CONTAINING"/>
    <property type="match status" value="1"/>
</dbReference>